<dbReference type="CDD" id="cd00515">
    <property type="entry name" value="HAM1"/>
    <property type="match status" value="1"/>
</dbReference>
<organism evidence="16 17">
    <name type="scientific">Staphylotrichum longicolle</name>
    <dbReference type="NCBI Taxonomy" id="669026"/>
    <lineage>
        <taxon>Eukaryota</taxon>
        <taxon>Fungi</taxon>
        <taxon>Dikarya</taxon>
        <taxon>Ascomycota</taxon>
        <taxon>Pezizomycotina</taxon>
        <taxon>Sordariomycetes</taxon>
        <taxon>Sordariomycetidae</taxon>
        <taxon>Sordariales</taxon>
        <taxon>Chaetomiaceae</taxon>
        <taxon>Staphylotrichum</taxon>
    </lineage>
</organism>
<evidence type="ECO:0000256" key="14">
    <source>
        <dbReference type="HAMAP-Rule" id="MF_03148"/>
    </source>
</evidence>
<dbReference type="InterPro" id="IPR027502">
    <property type="entry name" value="ITPase"/>
</dbReference>
<keyword evidence="2 14" id="KW-0963">Cytoplasm</keyword>
<evidence type="ECO:0000256" key="2">
    <source>
        <dbReference type="ARBA" id="ARBA00022490"/>
    </source>
</evidence>
<feature type="binding site" evidence="14">
    <location>
        <begin position="147"/>
        <end position="150"/>
    </location>
    <ligand>
        <name>ITP</name>
        <dbReference type="ChEBI" id="CHEBI:61402"/>
    </ligand>
</feature>
<comment type="catalytic activity">
    <reaction evidence="12">
        <text>dITP + H2O = dIMP + diphosphate + H(+)</text>
        <dbReference type="Rhea" id="RHEA:28342"/>
        <dbReference type="ChEBI" id="CHEBI:15377"/>
        <dbReference type="ChEBI" id="CHEBI:15378"/>
        <dbReference type="ChEBI" id="CHEBI:33019"/>
        <dbReference type="ChEBI" id="CHEBI:61194"/>
        <dbReference type="ChEBI" id="CHEBI:61382"/>
        <dbReference type="EC" id="3.6.1.66"/>
    </reaction>
    <physiologicalReaction direction="left-to-right" evidence="12">
        <dbReference type="Rhea" id="RHEA:28343"/>
    </physiologicalReaction>
</comment>
<dbReference type="GO" id="GO:0036222">
    <property type="term" value="F:XTP diphosphatase activity"/>
    <property type="evidence" value="ECO:0007669"/>
    <property type="project" value="UniProtKB-UniRule"/>
</dbReference>
<comment type="cofactor">
    <cofactor evidence="14">
        <name>Mg(2+)</name>
        <dbReference type="ChEBI" id="CHEBI:18420"/>
    </cofactor>
    <cofactor evidence="14">
        <name>Mn(2+)</name>
        <dbReference type="ChEBI" id="CHEBI:29035"/>
    </cofactor>
    <text evidence="14">Binds 1 divalent metal cation per subunit; can use either Mg(2+) or Mn(2+).</text>
</comment>
<evidence type="ECO:0000256" key="12">
    <source>
        <dbReference type="ARBA" id="ARBA00093255"/>
    </source>
</evidence>
<keyword evidence="9 14" id="KW-0539">Nucleus</keyword>
<evidence type="ECO:0000256" key="7">
    <source>
        <dbReference type="ARBA" id="ARBA00023080"/>
    </source>
</evidence>
<evidence type="ECO:0000256" key="1">
    <source>
        <dbReference type="ARBA" id="ARBA00008023"/>
    </source>
</evidence>
<sequence length="191" mass="20960">MAAPTAARHLVNFITGNANKLSEVKAILEPAIQVESQALDLLEIQGTLEEVTRDKCRRAADLIQGPVLVEDTCLCFNALNGLPGPYIKWFLHDIGHAGLNNLLAAYEDKSAKAVCTFGYSPGPGHEPILFQGITDGKIVPARGPSNFGWDPIFEYGGKTYAEMDKSEKNLISHRYRALAKLQEWFAKEMAS</sequence>
<dbReference type="PANTHER" id="PTHR11067">
    <property type="entry name" value="INOSINE TRIPHOSPHATE PYROPHOSPHATASE/HAM1 PROTEIN"/>
    <property type="match status" value="1"/>
</dbReference>
<evidence type="ECO:0000313" key="16">
    <source>
        <dbReference type="EMBL" id="KAG7289012.1"/>
    </source>
</evidence>
<comment type="catalytic activity">
    <reaction evidence="13">
        <text>N(6)-hydroxy-dATP + H2O = N(6)-hydroxy-dAMP + diphosphate + H(+)</text>
        <dbReference type="Rhea" id="RHEA:83971"/>
        <dbReference type="ChEBI" id="CHEBI:15377"/>
        <dbReference type="ChEBI" id="CHEBI:15378"/>
        <dbReference type="ChEBI" id="CHEBI:33019"/>
        <dbReference type="ChEBI" id="CHEBI:233529"/>
        <dbReference type="ChEBI" id="CHEBI:233530"/>
    </reaction>
    <physiologicalReaction direction="left-to-right" evidence="13">
        <dbReference type="Rhea" id="RHEA:83972"/>
    </physiologicalReaction>
</comment>
<dbReference type="HAMAP" id="MF_03148">
    <property type="entry name" value="HAM1_NTPase"/>
    <property type="match status" value="1"/>
</dbReference>
<dbReference type="InterPro" id="IPR002637">
    <property type="entry name" value="RdgB/HAM1"/>
</dbReference>
<evidence type="ECO:0000313" key="17">
    <source>
        <dbReference type="Proteomes" id="UP001197093"/>
    </source>
</evidence>
<dbReference type="GO" id="GO:0005737">
    <property type="term" value="C:cytoplasm"/>
    <property type="evidence" value="ECO:0007669"/>
    <property type="project" value="UniProtKB-SubCell"/>
</dbReference>
<feature type="binding site" evidence="14">
    <location>
        <begin position="71"/>
        <end position="72"/>
    </location>
    <ligand>
        <name>ITP</name>
        <dbReference type="ChEBI" id="CHEBI:61402"/>
    </ligand>
</feature>
<evidence type="ECO:0000256" key="10">
    <source>
        <dbReference type="ARBA" id="ARBA00054940"/>
    </source>
</evidence>
<dbReference type="GO" id="GO:0009204">
    <property type="term" value="P:deoxyribonucleoside triphosphate catabolic process"/>
    <property type="evidence" value="ECO:0007669"/>
    <property type="project" value="UniProtKB-UniRule"/>
</dbReference>
<dbReference type="SUPFAM" id="SSF52972">
    <property type="entry name" value="ITPase-like"/>
    <property type="match status" value="1"/>
</dbReference>
<proteinExistence type="inferred from homology"/>
<dbReference type="GO" id="GO:0005634">
    <property type="term" value="C:nucleus"/>
    <property type="evidence" value="ECO:0007669"/>
    <property type="project" value="UniProtKB-SubCell"/>
</dbReference>
<dbReference type="AlphaFoldDB" id="A0AAD4F072"/>
<dbReference type="Pfam" id="PF01725">
    <property type="entry name" value="Ham1p_like"/>
    <property type="match status" value="1"/>
</dbReference>
<comment type="subunit">
    <text evidence="14">Homodimer.</text>
</comment>
<dbReference type="FunFam" id="3.90.950.10:FF:000003">
    <property type="entry name" value="Inosine triphosphate pyrophosphatase"/>
    <property type="match status" value="1"/>
</dbReference>
<keyword evidence="8 14" id="KW-0464">Manganese</keyword>
<dbReference type="NCBIfam" id="TIGR00042">
    <property type="entry name" value="RdgB/HAM1 family non-canonical purine NTP pyrophosphatase"/>
    <property type="match status" value="1"/>
</dbReference>
<feature type="binding site" evidence="14">
    <location>
        <begin position="173"/>
        <end position="174"/>
    </location>
    <ligand>
        <name>ITP</name>
        <dbReference type="ChEBI" id="CHEBI:61402"/>
    </ligand>
</feature>
<name>A0AAD4F072_9PEZI</name>
<reference evidence="16" key="1">
    <citation type="submission" date="2023-02" db="EMBL/GenBank/DDBJ databases">
        <authorList>
            <person name="Palmer J.M."/>
        </authorList>
    </citation>
    <scope>NUCLEOTIDE SEQUENCE</scope>
    <source>
        <strain evidence="16">FW57</strain>
    </source>
</reference>
<evidence type="ECO:0000256" key="5">
    <source>
        <dbReference type="ARBA" id="ARBA00022801"/>
    </source>
</evidence>
<dbReference type="GO" id="GO:0035870">
    <property type="term" value="F:dITP diphosphatase activity"/>
    <property type="evidence" value="ECO:0007669"/>
    <property type="project" value="UniProtKB-UniRule"/>
</dbReference>
<feature type="binding site" evidence="14">
    <location>
        <position position="55"/>
    </location>
    <ligand>
        <name>ITP</name>
        <dbReference type="ChEBI" id="CHEBI:61402"/>
    </ligand>
</feature>
<evidence type="ECO:0000256" key="15">
    <source>
        <dbReference type="RuleBase" id="RU003781"/>
    </source>
</evidence>
<feature type="binding site" evidence="14">
    <location>
        <position position="43"/>
    </location>
    <ligand>
        <name>Mg(2+)</name>
        <dbReference type="ChEBI" id="CHEBI:18420"/>
    </ligand>
</feature>
<dbReference type="Proteomes" id="UP001197093">
    <property type="component" value="Unassembled WGS sequence"/>
</dbReference>
<evidence type="ECO:0000256" key="9">
    <source>
        <dbReference type="ARBA" id="ARBA00023242"/>
    </source>
</evidence>
<dbReference type="GO" id="GO:0009117">
    <property type="term" value="P:nucleotide metabolic process"/>
    <property type="evidence" value="ECO:0007669"/>
    <property type="project" value="UniProtKB-KW"/>
</dbReference>
<dbReference type="Gene3D" id="3.90.950.10">
    <property type="match status" value="1"/>
</dbReference>
<feature type="binding site" evidence="14">
    <location>
        <begin position="15"/>
        <end position="20"/>
    </location>
    <ligand>
        <name>ITP</name>
        <dbReference type="ChEBI" id="CHEBI:61402"/>
    </ligand>
</feature>
<comment type="similarity">
    <text evidence="1 14 15">Belongs to the HAM1 NTPase family.</text>
</comment>
<dbReference type="GO" id="GO:0036220">
    <property type="term" value="F:ITP diphosphatase activity"/>
    <property type="evidence" value="ECO:0007669"/>
    <property type="project" value="UniProtKB-UniRule"/>
</dbReference>
<keyword evidence="6 14" id="KW-0460">Magnesium</keyword>
<comment type="subcellular location">
    <subcellularLocation>
        <location evidence="14">Cytoplasm</location>
    </subcellularLocation>
    <subcellularLocation>
        <location evidence="14">Nucleus</location>
    </subcellularLocation>
</comment>
<comment type="caution">
    <text evidence="16">The sequence shown here is derived from an EMBL/GenBank/DDBJ whole genome shotgun (WGS) entry which is preliminary data.</text>
</comment>
<feature type="binding site" evidence="14">
    <location>
        <position position="168"/>
    </location>
    <ligand>
        <name>ITP</name>
        <dbReference type="ChEBI" id="CHEBI:61402"/>
    </ligand>
</feature>
<evidence type="ECO:0000256" key="13">
    <source>
        <dbReference type="ARBA" id="ARBA00093271"/>
    </source>
</evidence>
<evidence type="ECO:0000256" key="6">
    <source>
        <dbReference type="ARBA" id="ARBA00022842"/>
    </source>
</evidence>
<comment type="catalytic activity">
    <reaction evidence="14">
        <text>XTP + H2O = XMP + diphosphate + H(+)</text>
        <dbReference type="Rhea" id="RHEA:28610"/>
        <dbReference type="ChEBI" id="CHEBI:15377"/>
        <dbReference type="ChEBI" id="CHEBI:15378"/>
        <dbReference type="ChEBI" id="CHEBI:33019"/>
        <dbReference type="ChEBI" id="CHEBI:57464"/>
        <dbReference type="ChEBI" id="CHEBI:61314"/>
        <dbReference type="EC" id="3.6.1.66"/>
    </reaction>
</comment>
<keyword evidence="5 14" id="KW-0378">Hydrolase</keyword>
<gene>
    <name evidence="16" type="ORF">NEMBOFW57_005373</name>
</gene>
<feature type="binding site" evidence="14">
    <location>
        <position position="71"/>
    </location>
    <ligand>
        <name>Mg(2+)</name>
        <dbReference type="ChEBI" id="CHEBI:18420"/>
    </ligand>
</feature>
<protein>
    <recommendedName>
        <fullName evidence="14">Inosine triphosphate pyrophosphatase</fullName>
        <shortName evidence="14">ITPase</shortName>
        <shortName evidence="14">Inosine triphosphatase</shortName>
        <ecNumber evidence="14">3.6.1.66</ecNumber>
    </recommendedName>
    <alternativeName>
        <fullName evidence="14">Non-canonical purine NTP pyrophosphatase</fullName>
    </alternativeName>
    <alternativeName>
        <fullName evidence="14">Non-standard purine NTP pyrophosphatase</fullName>
    </alternativeName>
    <alternativeName>
        <fullName evidence="14">Nucleoside-triphosphate diphosphatase</fullName>
    </alternativeName>
    <alternativeName>
        <fullName evidence="14">Nucleoside-triphosphate pyrophosphatase</fullName>
        <shortName evidence="14">NTPase</shortName>
    </alternativeName>
    <alternativeName>
        <fullName evidence="14">XTP/dITP diphosphatase</fullName>
    </alternativeName>
</protein>
<evidence type="ECO:0000256" key="11">
    <source>
        <dbReference type="ARBA" id="ARBA00093218"/>
    </source>
</evidence>
<evidence type="ECO:0000256" key="8">
    <source>
        <dbReference type="ARBA" id="ARBA00023211"/>
    </source>
</evidence>
<keyword evidence="3 14" id="KW-0479">Metal-binding</keyword>
<dbReference type="EC" id="3.6.1.66" evidence="14"/>
<comment type="function">
    <text evidence="14">Pyrophosphatase that hydrolyzes non-canonical purine nucleotides such as inosine triphosphate (ITP), deoxyinosine triphosphate (dITP) or xanthosine 5'-triphosphate (XTP) to their respective monophosphate derivatives. The enzyme does not distinguish between the deoxy- and ribose forms. Probably excludes non-canonical purines from RNA and DNA precursor pools, thus preventing their incorporation into RNA and DNA and avoiding chromosomal lesions.</text>
</comment>
<dbReference type="GO" id="GO:0000166">
    <property type="term" value="F:nucleotide binding"/>
    <property type="evidence" value="ECO:0007669"/>
    <property type="project" value="UniProtKB-KW"/>
</dbReference>
<comment type="function">
    <text evidence="10">Pyrophosphatase that hydrolyzes the non-canonical purine nucleotides inosine triphosphate (ITP), deoxyinosine triphosphate (dITP) as well as 2'-deoxy-N-6-hydroxylaminopurine triphosphate (dHAPTP) and xanthosine 5'-triphosphate (XTP) to their respective monophosphate derivatives. The enzyme does not distinguish between the deoxy- and ribose forms. Probably excludes non-canonical purines from RNA and DNA precursor pools, thus preventing their incorporation into RNA and DNA and avoiding chromosomal lesions.</text>
</comment>
<evidence type="ECO:0000256" key="4">
    <source>
        <dbReference type="ARBA" id="ARBA00022741"/>
    </source>
</evidence>
<accession>A0AAD4F072</accession>
<keyword evidence="4 14" id="KW-0547">Nucleotide-binding</keyword>
<keyword evidence="17" id="KW-1185">Reference proteome</keyword>
<dbReference type="InterPro" id="IPR029001">
    <property type="entry name" value="ITPase-like_fam"/>
</dbReference>
<dbReference type="PANTHER" id="PTHR11067:SF9">
    <property type="entry name" value="INOSINE TRIPHOSPHATE PYROPHOSPHATASE"/>
    <property type="match status" value="1"/>
</dbReference>
<evidence type="ECO:0000256" key="3">
    <source>
        <dbReference type="ARBA" id="ARBA00022723"/>
    </source>
</evidence>
<dbReference type="EMBL" id="JAHCVI010000002">
    <property type="protein sequence ID" value="KAG7289012.1"/>
    <property type="molecule type" value="Genomic_DNA"/>
</dbReference>
<keyword evidence="7 14" id="KW-0546">Nucleotide metabolism</keyword>
<comment type="catalytic activity">
    <reaction evidence="11">
        <text>ITP + H2O = IMP + diphosphate + H(+)</text>
        <dbReference type="Rhea" id="RHEA:29399"/>
        <dbReference type="ChEBI" id="CHEBI:15377"/>
        <dbReference type="ChEBI" id="CHEBI:15378"/>
        <dbReference type="ChEBI" id="CHEBI:33019"/>
        <dbReference type="ChEBI" id="CHEBI:58053"/>
        <dbReference type="ChEBI" id="CHEBI:61402"/>
        <dbReference type="EC" id="3.6.1.66"/>
    </reaction>
    <physiologicalReaction direction="left-to-right" evidence="11">
        <dbReference type="Rhea" id="RHEA:29400"/>
    </physiologicalReaction>
</comment>
<dbReference type="GO" id="GO:0046872">
    <property type="term" value="F:metal ion binding"/>
    <property type="evidence" value="ECO:0007669"/>
    <property type="project" value="UniProtKB-KW"/>
</dbReference>